<reference evidence="1" key="1">
    <citation type="submission" date="2022-01" db="EMBL/GenBank/DDBJ databases">
        <title>Genome Sequence Resource for Two Populations of Ditylenchus destructor, the Migratory Endoparasitic Phytonematode.</title>
        <authorList>
            <person name="Zhang H."/>
            <person name="Lin R."/>
            <person name="Xie B."/>
        </authorList>
    </citation>
    <scope>NUCLEOTIDE SEQUENCE</scope>
    <source>
        <strain evidence="1">BazhouSP</strain>
    </source>
</reference>
<dbReference type="Proteomes" id="UP001201812">
    <property type="component" value="Unassembled WGS sequence"/>
</dbReference>
<proteinExistence type="predicted"/>
<accession>A0AAD4MU87</accession>
<organism evidence="1 2">
    <name type="scientific">Ditylenchus destructor</name>
    <dbReference type="NCBI Taxonomy" id="166010"/>
    <lineage>
        <taxon>Eukaryota</taxon>
        <taxon>Metazoa</taxon>
        <taxon>Ecdysozoa</taxon>
        <taxon>Nematoda</taxon>
        <taxon>Chromadorea</taxon>
        <taxon>Rhabditida</taxon>
        <taxon>Tylenchina</taxon>
        <taxon>Tylenchomorpha</taxon>
        <taxon>Sphaerularioidea</taxon>
        <taxon>Anguinidae</taxon>
        <taxon>Anguininae</taxon>
        <taxon>Ditylenchus</taxon>
    </lineage>
</organism>
<name>A0AAD4MU87_9BILA</name>
<gene>
    <name evidence="1" type="ORF">DdX_12673</name>
</gene>
<dbReference type="EMBL" id="JAKKPZ010000043">
    <property type="protein sequence ID" value="KAI1707082.1"/>
    <property type="molecule type" value="Genomic_DNA"/>
</dbReference>
<evidence type="ECO:0000313" key="2">
    <source>
        <dbReference type="Proteomes" id="UP001201812"/>
    </source>
</evidence>
<keyword evidence="2" id="KW-1185">Reference proteome</keyword>
<dbReference type="AlphaFoldDB" id="A0AAD4MU87"/>
<sequence>MRLKIGHESHSPATIYQVSLSAAARQFHRPKALLLSRVNLATKLLLLLVAVVTVREEPGPYTAFLYKAQFLVDAGTGYYSGVKPISALRRVDLFS</sequence>
<evidence type="ECO:0000313" key="1">
    <source>
        <dbReference type="EMBL" id="KAI1707082.1"/>
    </source>
</evidence>
<protein>
    <submittedName>
        <fullName evidence="1">Uncharacterized protein</fullName>
    </submittedName>
</protein>
<comment type="caution">
    <text evidence="1">The sequence shown here is derived from an EMBL/GenBank/DDBJ whole genome shotgun (WGS) entry which is preliminary data.</text>
</comment>